<evidence type="ECO:0000313" key="3">
    <source>
        <dbReference type="Proteomes" id="UP000308197"/>
    </source>
</evidence>
<feature type="region of interest" description="Disordered" evidence="1">
    <location>
        <begin position="1"/>
        <end position="27"/>
    </location>
</feature>
<keyword evidence="3" id="KW-1185">Reference proteome</keyword>
<evidence type="ECO:0000256" key="1">
    <source>
        <dbReference type="SAM" id="MobiDB-lite"/>
    </source>
</evidence>
<protein>
    <submittedName>
        <fullName evidence="2">Uncharacterized protein</fullName>
    </submittedName>
</protein>
<feature type="compositionally biased region" description="Polar residues" evidence="1">
    <location>
        <begin position="1"/>
        <end position="11"/>
    </location>
</feature>
<sequence>MAVIPSITSRSVHAGLPEGERSDSRLREKARRVAPAGSRFGLRGLSGSVIRATRRIAVPACPLRATSRRRPTHAPECQRPIPSTTLDARRRRILTSCVLDLSASGCGCTVCSSLHDTVAGRPGVYCLCPRFAGHRYAARRPSSTWQAGPRLNMSASSPERRVPRNGQVSRSFMWSCRAWSLFPQIRAPAGGLSSMLLSLLNQRRSARVPRLRGGLDHDRSSLVGYLDTGLYASGGVRAAPRLLPVPVSLYVDVHVVVHAGIRPSCICVCGMDNEHRHRRKKHQTSRPRRSPVLKAEEARRRTATIAICGCLGGTHCCL</sequence>
<dbReference type="EMBL" id="ML210987">
    <property type="protein sequence ID" value="TFK93109.1"/>
    <property type="molecule type" value="Genomic_DNA"/>
</dbReference>
<accession>A0A5C3PWK9</accession>
<organism evidence="2 3">
    <name type="scientific">Polyporus arcularius HHB13444</name>
    <dbReference type="NCBI Taxonomy" id="1314778"/>
    <lineage>
        <taxon>Eukaryota</taxon>
        <taxon>Fungi</taxon>
        <taxon>Dikarya</taxon>
        <taxon>Basidiomycota</taxon>
        <taxon>Agaricomycotina</taxon>
        <taxon>Agaricomycetes</taxon>
        <taxon>Polyporales</taxon>
        <taxon>Polyporaceae</taxon>
        <taxon>Polyporus</taxon>
    </lineage>
</organism>
<dbReference type="InParanoid" id="A0A5C3PWK9"/>
<evidence type="ECO:0000313" key="2">
    <source>
        <dbReference type="EMBL" id="TFK93109.1"/>
    </source>
</evidence>
<gene>
    <name evidence="2" type="ORF">K466DRAFT_161453</name>
</gene>
<proteinExistence type="predicted"/>
<dbReference type="Proteomes" id="UP000308197">
    <property type="component" value="Unassembled WGS sequence"/>
</dbReference>
<name>A0A5C3PWK9_9APHY</name>
<feature type="compositionally biased region" description="Basic and acidic residues" evidence="1">
    <location>
        <begin position="18"/>
        <end position="27"/>
    </location>
</feature>
<reference evidence="2 3" key="1">
    <citation type="journal article" date="2019" name="Nat. Ecol. Evol.">
        <title>Megaphylogeny resolves global patterns of mushroom evolution.</title>
        <authorList>
            <person name="Varga T."/>
            <person name="Krizsan K."/>
            <person name="Foldi C."/>
            <person name="Dima B."/>
            <person name="Sanchez-Garcia M."/>
            <person name="Sanchez-Ramirez S."/>
            <person name="Szollosi G.J."/>
            <person name="Szarkandi J.G."/>
            <person name="Papp V."/>
            <person name="Albert L."/>
            <person name="Andreopoulos W."/>
            <person name="Angelini C."/>
            <person name="Antonin V."/>
            <person name="Barry K.W."/>
            <person name="Bougher N.L."/>
            <person name="Buchanan P."/>
            <person name="Buyck B."/>
            <person name="Bense V."/>
            <person name="Catcheside P."/>
            <person name="Chovatia M."/>
            <person name="Cooper J."/>
            <person name="Damon W."/>
            <person name="Desjardin D."/>
            <person name="Finy P."/>
            <person name="Geml J."/>
            <person name="Haridas S."/>
            <person name="Hughes K."/>
            <person name="Justo A."/>
            <person name="Karasinski D."/>
            <person name="Kautmanova I."/>
            <person name="Kiss B."/>
            <person name="Kocsube S."/>
            <person name="Kotiranta H."/>
            <person name="LaButti K.M."/>
            <person name="Lechner B.E."/>
            <person name="Liimatainen K."/>
            <person name="Lipzen A."/>
            <person name="Lukacs Z."/>
            <person name="Mihaltcheva S."/>
            <person name="Morgado L.N."/>
            <person name="Niskanen T."/>
            <person name="Noordeloos M.E."/>
            <person name="Ohm R.A."/>
            <person name="Ortiz-Santana B."/>
            <person name="Ovrebo C."/>
            <person name="Racz N."/>
            <person name="Riley R."/>
            <person name="Savchenko A."/>
            <person name="Shiryaev A."/>
            <person name="Soop K."/>
            <person name="Spirin V."/>
            <person name="Szebenyi C."/>
            <person name="Tomsovsky M."/>
            <person name="Tulloss R.E."/>
            <person name="Uehling J."/>
            <person name="Grigoriev I.V."/>
            <person name="Vagvolgyi C."/>
            <person name="Papp T."/>
            <person name="Martin F.M."/>
            <person name="Miettinen O."/>
            <person name="Hibbett D.S."/>
            <person name="Nagy L.G."/>
        </authorList>
    </citation>
    <scope>NUCLEOTIDE SEQUENCE [LARGE SCALE GENOMIC DNA]</scope>
    <source>
        <strain evidence="2 3">HHB13444</strain>
    </source>
</reference>
<dbReference type="AlphaFoldDB" id="A0A5C3PWK9"/>